<feature type="chain" id="PRO_5012913076" evidence="1">
    <location>
        <begin position="32"/>
        <end position="363"/>
    </location>
</feature>
<gene>
    <name evidence="2" type="ORF">SAMN04488101_11450</name>
</gene>
<protein>
    <submittedName>
        <fullName evidence="2">Uncharacterized protein</fullName>
    </submittedName>
</protein>
<dbReference type="OrthoDB" id="735873at2"/>
<feature type="signal peptide" evidence="1">
    <location>
        <begin position="1"/>
        <end position="31"/>
    </location>
</feature>
<proteinExistence type="predicted"/>
<evidence type="ECO:0000313" key="3">
    <source>
        <dbReference type="Proteomes" id="UP000192678"/>
    </source>
</evidence>
<dbReference type="STRING" id="475255.SAMN04488101_11450"/>
<dbReference type="RefSeq" id="WP_084291342.1">
    <property type="nucleotide sequence ID" value="NZ_FWYB01000014.1"/>
</dbReference>
<evidence type="ECO:0000313" key="2">
    <source>
        <dbReference type="EMBL" id="SMD11556.1"/>
    </source>
</evidence>
<name>A0A1W2EQM3_9SPHI</name>
<dbReference type="Proteomes" id="UP000192678">
    <property type="component" value="Unassembled WGS sequence"/>
</dbReference>
<keyword evidence="3" id="KW-1185">Reference proteome</keyword>
<reference evidence="2 3" key="1">
    <citation type="submission" date="2017-04" db="EMBL/GenBank/DDBJ databases">
        <authorList>
            <person name="Afonso C.L."/>
            <person name="Miller P.J."/>
            <person name="Scott M.A."/>
            <person name="Spackman E."/>
            <person name="Goraichik I."/>
            <person name="Dimitrov K.M."/>
            <person name="Suarez D.L."/>
            <person name="Swayne D.E."/>
        </authorList>
    </citation>
    <scope>NUCLEOTIDE SEQUENCE [LARGE SCALE GENOMIC DNA]</scope>
    <source>
        <strain evidence="2 3">DSM 19625</strain>
    </source>
</reference>
<dbReference type="AlphaFoldDB" id="A0A1W2EQM3"/>
<dbReference type="EMBL" id="FWYB01000014">
    <property type="protein sequence ID" value="SMD11556.1"/>
    <property type="molecule type" value="Genomic_DNA"/>
</dbReference>
<organism evidence="2 3">
    <name type="scientific">Pedobacter nyackensis</name>
    <dbReference type="NCBI Taxonomy" id="475255"/>
    <lineage>
        <taxon>Bacteria</taxon>
        <taxon>Pseudomonadati</taxon>
        <taxon>Bacteroidota</taxon>
        <taxon>Sphingobacteriia</taxon>
        <taxon>Sphingobacteriales</taxon>
        <taxon>Sphingobacteriaceae</taxon>
        <taxon>Pedobacter</taxon>
    </lineage>
</organism>
<keyword evidence="1" id="KW-0732">Signal</keyword>
<accession>A0A1W2EQM3</accession>
<sequence>MQIKQKWSGHLIRFMVLALSTWCFHPTDAKAQFVGNPLIPKEGKVIIYTNDAKGGHHQVATVADRNNISADRRQPGMLCTVMDDGTGKTKTFQLICKDLPGELNDNANWIAFSSGASGGTIGSFNGNRPITGAYYKDVNPGTDDLAKWIEAVFYPSLGPSASLTATPSGVKEMGAAGSTSVSLSWTAGRAAATEEITEIIVNGTNVFTASPAAGASVNGTQSASAGNNVKTTFTMSVKTSDNKTASASASIDFQWKRYWGFASGGEDGVSFAPTDAQILALSGSEFGTSAAVSKPVTPSGRQKLVIAYPASWGGSKVIVGVNDSTGAFEKTTRSFTNASGGTTSYVIYVQKDNTAGALTFSVE</sequence>
<evidence type="ECO:0000256" key="1">
    <source>
        <dbReference type="SAM" id="SignalP"/>
    </source>
</evidence>